<keyword evidence="8" id="KW-0812">Transmembrane</keyword>
<dbReference type="CDD" id="cd00082">
    <property type="entry name" value="HisKA"/>
    <property type="match status" value="1"/>
</dbReference>
<reference evidence="12 13" key="1">
    <citation type="journal article" date="2016" name="C (Basel)">
        <title>Selective Growth of and Electricity Production by Marine Exoelectrogenic Bacteria in Self-Aggregated Hydrogel of Microbially Reduced Graphene Oxide.</title>
        <authorList>
            <person name="Yoshida N."/>
            <person name="Goto Y."/>
            <person name="Miyata Y."/>
        </authorList>
    </citation>
    <scope>NUCLEOTIDE SEQUENCE [LARGE SCALE GENOMIC DNA]</scope>
    <source>
        <strain evidence="12 13">NIT-T3</strain>
    </source>
</reference>
<gene>
    <name evidence="12" type="ORF">DESUT3_32340</name>
</gene>
<dbReference type="PRINTS" id="PR00344">
    <property type="entry name" value="BCTRLSENSOR"/>
</dbReference>
<name>A0ABN6E1H3_9BACT</name>
<dbReference type="NCBIfam" id="TIGR00229">
    <property type="entry name" value="sensory_box"/>
    <property type="match status" value="1"/>
</dbReference>
<feature type="domain" description="Histidine kinase" evidence="9">
    <location>
        <begin position="684"/>
        <end position="938"/>
    </location>
</feature>
<protein>
    <recommendedName>
        <fullName evidence="2">histidine kinase</fullName>
        <ecNumber evidence="2">2.7.13.3</ecNumber>
    </recommendedName>
</protein>
<evidence type="ECO:0000256" key="3">
    <source>
        <dbReference type="ARBA" id="ARBA00022553"/>
    </source>
</evidence>
<dbReference type="CDD" id="cd00130">
    <property type="entry name" value="PAS"/>
    <property type="match status" value="1"/>
</dbReference>
<dbReference type="SUPFAM" id="SSF55874">
    <property type="entry name" value="ATPase domain of HSP90 chaperone/DNA topoisomerase II/histidine kinase"/>
    <property type="match status" value="1"/>
</dbReference>
<dbReference type="InterPro" id="IPR050736">
    <property type="entry name" value="Sensor_HK_Regulatory"/>
</dbReference>
<dbReference type="EMBL" id="AP024355">
    <property type="protein sequence ID" value="BCR06165.1"/>
    <property type="molecule type" value="Genomic_DNA"/>
</dbReference>
<dbReference type="Gene3D" id="3.30.450.40">
    <property type="match status" value="1"/>
</dbReference>
<dbReference type="Gene3D" id="1.10.287.130">
    <property type="match status" value="1"/>
</dbReference>
<dbReference type="PROSITE" id="PS50112">
    <property type="entry name" value="PAS"/>
    <property type="match status" value="1"/>
</dbReference>
<dbReference type="SUPFAM" id="SSF55785">
    <property type="entry name" value="PYP-like sensor domain (PAS domain)"/>
    <property type="match status" value="1"/>
</dbReference>
<dbReference type="RefSeq" id="WP_221249541.1">
    <property type="nucleotide sequence ID" value="NZ_AP024355.1"/>
</dbReference>
<keyword evidence="5" id="KW-0418">Kinase</keyword>
<keyword evidence="6" id="KW-0902">Two-component regulatory system</keyword>
<dbReference type="SMART" id="SM00388">
    <property type="entry name" value="HisKA"/>
    <property type="match status" value="1"/>
</dbReference>
<dbReference type="InterPro" id="IPR004358">
    <property type="entry name" value="Sig_transdc_His_kin-like_C"/>
</dbReference>
<sequence length="947" mass="104255">MASRRKDYPLRRILALFAAGVALAGCVLFYLHRSERQETIRNLTRQQELIATQAGTSMGQLLQRLQSGLHRLSAHEELLADPRQAAAQLEILAQNYPGSVLKALCLRDQQGNILAEAPPNILSSSGFPVHLLAGTDGPNLPPNPLQVNGEAILVLNQPITRPNQPPLALKALVDLAGLKNAGLASLGLTASPGFLVDHSGIFLEHAEPELVGRLVSEIVSARDNPQLFHALSAMVQGERGTALIRENTPIVARVLGQTGAPRLLTHVPLQISGRSWSLGLTPPREILDTVGGGASLFGSAIFAVLGLITLLTIPLWKVLGENGRLALQSRQLRRENLHLQQALENTERRCQQLLDNAGDAIFYIDPHTGALREINTRTVELLGYTAQEIRALSLSVLFPGSQHRRYLRLVKKVLTHGYGEESSLVFRCKNGRMFTGAVHARLGELGDEQVVHGVLRDMTEFKRIERELRQRNQDLTLVNEIAHRAAGSRELKEMLDIILQEVIRNFTGEGGGVYLVRHEGTDLELVSHQGIDESVLQELRKLAPGEGLAGLVARSGRPRSSVDLQRDNRLRSEAVRAAGWRGFQAVPLVSNEKTVGVLFVFYRAQRFFSREELNLLKAIGNQVGTAVEGAGLFDALQWQNRLTQASNRELELSRQQLRHHLRSLEEANRKLAQVDQMKSNFLTLASHELRTPLTYVLAGAELLESLLGSRLNGEEVRVLEAVRQGGKRLEEIVQDLLEVARVESQDINLSREAVNLPLLIEDISREFEPVFSKRGLSFSVADIPWPLELRGDSQHLGKTFRRLVENAVKFTPEGGHIEIRGALCSSEEIKGREKDLRCFSPVFFQGVPDRPLLQLTVQDTGVGINPEDQIKVFDKFYEVGDISGHFTSRTRFGGKGVGLGLALVRGVVEAHGGMVWVESGNPGPSRGSAFHVLLPLATEPAMVGSRS</sequence>
<evidence type="ECO:0000256" key="2">
    <source>
        <dbReference type="ARBA" id="ARBA00012438"/>
    </source>
</evidence>
<keyword evidence="4" id="KW-0808">Transferase</keyword>
<dbReference type="EC" id="2.7.13.3" evidence="2"/>
<feature type="coiled-coil region" evidence="7">
    <location>
        <begin position="647"/>
        <end position="677"/>
    </location>
</feature>
<dbReference type="SMART" id="SM00387">
    <property type="entry name" value="HATPase_c"/>
    <property type="match status" value="1"/>
</dbReference>
<evidence type="ECO:0000256" key="8">
    <source>
        <dbReference type="SAM" id="Phobius"/>
    </source>
</evidence>
<dbReference type="InterPro" id="IPR003018">
    <property type="entry name" value="GAF"/>
</dbReference>
<keyword evidence="3" id="KW-0597">Phosphoprotein</keyword>
<dbReference type="Gene3D" id="3.30.450.20">
    <property type="entry name" value="PAS domain"/>
    <property type="match status" value="1"/>
</dbReference>
<dbReference type="Pfam" id="PF13185">
    <property type="entry name" value="GAF_2"/>
    <property type="match status" value="1"/>
</dbReference>
<dbReference type="SUPFAM" id="SSF55781">
    <property type="entry name" value="GAF domain-like"/>
    <property type="match status" value="1"/>
</dbReference>
<dbReference type="InterPro" id="IPR029016">
    <property type="entry name" value="GAF-like_dom_sf"/>
</dbReference>
<evidence type="ECO:0000313" key="13">
    <source>
        <dbReference type="Proteomes" id="UP001319827"/>
    </source>
</evidence>
<evidence type="ECO:0000259" key="11">
    <source>
        <dbReference type="PROSITE" id="PS50113"/>
    </source>
</evidence>
<keyword evidence="8" id="KW-1133">Transmembrane helix</keyword>
<dbReference type="SMART" id="SM00065">
    <property type="entry name" value="GAF"/>
    <property type="match status" value="1"/>
</dbReference>
<dbReference type="InterPro" id="IPR035965">
    <property type="entry name" value="PAS-like_dom_sf"/>
</dbReference>
<dbReference type="Proteomes" id="UP001319827">
    <property type="component" value="Chromosome"/>
</dbReference>
<dbReference type="PROSITE" id="PS50109">
    <property type="entry name" value="HIS_KIN"/>
    <property type="match status" value="1"/>
</dbReference>
<organism evidence="12 13">
    <name type="scientific">Desulfuromonas versatilis</name>
    <dbReference type="NCBI Taxonomy" id="2802975"/>
    <lineage>
        <taxon>Bacteria</taxon>
        <taxon>Pseudomonadati</taxon>
        <taxon>Thermodesulfobacteriota</taxon>
        <taxon>Desulfuromonadia</taxon>
        <taxon>Desulfuromonadales</taxon>
        <taxon>Desulfuromonadaceae</taxon>
        <taxon>Desulfuromonas</taxon>
    </lineage>
</organism>
<feature type="domain" description="PAC" evidence="11">
    <location>
        <begin position="418"/>
        <end position="470"/>
    </location>
</feature>
<dbReference type="Gene3D" id="3.30.565.10">
    <property type="entry name" value="Histidine kinase-like ATPase, C-terminal domain"/>
    <property type="match status" value="1"/>
</dbReference>
<proteinExistence type="predicted"/>
<dbReference type="Pfam" id="PF02518">
    <property type="entry name" value="HATPase_c"/>
    <property type="match status" value="1"/>
</dbReference>
<evidence type="ECO:0000256" key="5">
    <source>
        <dbReference type="ARBA" id="ARBA00022777"/>
    </source>
</evidence>
<dbReference type="PROSITE" id="PS51257">
    <property type="entry name" value="PROKAR_LIPOPROTEIN"/>
    <property type="match status" value="1"/>
</dbReference>
<evidence type="ECO:0000259" key="9">
    <source>
        <dbReference type="PROSITE" id="PS50109"/>
    </source>
</evidence>
<evidence type="ECO:0000256" key="1">
    <source>
        <dbReference type="ARBA" id="ARBA00000085"/>
    </source>
</evidence>
<dbReference type="Pfam" id="PF00512">
    <property type="entry name" value="HisKA"/>
    <property type="match status" value="1"/>
</dbReference>
<dbReference type="InterPro" id="IPR036890">
    <property type="entry name" value="HATPase_C_sf"/>
</dbReference>
<evidence type="ECO:0000256" key="6">
    <source>
        <dbReference type="ARBA" id="ARBA00023012"/>
    </source>
</evidence>
<dbReference type="PANTHER" id="PTHR43711">
    <property type="entry name" value="TWO-COMPONENT HISTIDINE KINASE"/>
    <property type="match status" value="1"/>
</dbReference>
<evidence type="ECO:0000256" key="4">
    <source>
        <dbReference type="ARBA" id="ARBA00022679"/>
    </source>
</evidence>
<dbReference type="InterPro" id="IPR003594">
    <property type="entry name" value="HATPase_dom"/>
</dbReference>
<dbReference type="SUPFAM" id="SSF47384">
    <property type="entry name" value="Homodimeric domain of signal transducing histidine kinase"/>
    <property type="match status" value="1"/>
</dbReference>
<dbReference type="InterPro" id="IPR000014">
    <property type="entry name" value="PAS"/>
</dbReference>
<keyword evidence="8" id="KW-0472">Membrane</keyword>
<dbReference type="InterPro" id="IPR005467">
    <property type="entry name" value="His_kinase_dom"/>
</dbReference>
<keyword evidence="13" id="KW-1185">Reference proteome</keyword>
<feature type="coiled-coil region" evidence="7">
    <location>
        <begin position="329"/>
        <end position="356"/>
    </location>
</feature>
<dbReference type="PANTHER" id="PTHR43711:SF31">
    <property type="entry name" value="HISTIDINE KINASE"/>
    <property type="match status" value="1"/>
</dbReference>
<accession>A0ABN6E1H3</accession>
<evidence type="ECO:0000259" key="10">
    <source>
        <dbReference type="PROSITE" id="PS50112"/>
    </source>
</evidence>
<dbReference type="InterPro" id="IPR003661">
    <property type="entry name" value="HisK_dim/P_dom"/>
</dbReference>
<dbReference type="PROSITE" id="PS50113">
    <property type="entry name" value="PAC"/>
    <property type="match status" value="1"/>
</dbReference>
<evidence type="ECO:0000256" key="7">
    <source>
        <dbReference type="SAM" id="Coils"/>
    </source>
</evidence>
<feature type="domain" description="PAS" evidence="10">
    <location>
        <begin position="346"/>
        <end position="417"/>
    </location>
</feature>
<reference evidence="12 13" key="2">
    <citation type="journal article" date="2021" name="Int. J. Syst. Evol. Microbiol.">
        <title>Isolation and Polyphasic Characterization of Desulfuromonas versatilis sp. Nov., an Electrogenic Bacteria Capable of Versatile Metabolism Isolated from a Graphene Oxide-Reducing Enrichment Culture.</title>
        <authorList>
            <person name="Xie L."/>
            <person name="Yoshida N."/>
            <person name="Ishii S."/>
            <person name="Meng L."/>
        </authorList>
    </citation>
    <scope>NUCLEOTIDE SEQUENCE [LARGE SCALE GENOMIC DNA]</scope>
    <source>
        <strain evidence="12 13">NIT-T3</strain>
    </source>
</reference>
<evidence type="ECO:0000313" key="12">
    <source>
        <dbReference type="EMBL" id="BCR06165.1"/>
    </source>
</evidence>
<comment type="catalytic activity">
    <reaction evidence="1">
        <text>ATP + protein L-histidine = ADP + protein N-phospho-L-histidine.</text>
        <dbReference type="EC" id="2.7.13.3"/>
    </reaction>
</comment>
<dbReference type="InterPro" id="IPR013767">
    <property type="entry name" value="PAS_fold"/>
</dbReference>
<dbReference type="SMART" id="SM00091">
    <property type="entry name" value="PAS"/>
    <property type="match status" value="1"/>
</dbReference>
<dbReference type="InterPro" id="IPR036097">
    <property type="entry name" value="HisK_dim/P_sf"/>
</dbReference>
<dbReference type="InterPro" id="IPR000700">
    <property type="entry name" value="PAS-assoc_C"/>
</dbReference>
<dbReference type="Pfam" id="PF00989">
    <property type="entry name" value="PAS"/>
    <property type="match status" value="1"/>
</dbReference>
<feature type="transmembrane region" description="Helical" evidence="8">
    <location>
        <begin position="12"/>
        <end position="31"/>
    </location>
</feature>
<keyword evidence="7" id="KW-0175">Coiled coil</keyword>